<keyword evidence="6" id="KW-1185">Reference proteome</keyword>
<dbReference type="InterPro" id="IPR051217">
    <property type="entry name" value="Insect_Cuticle_Struc_Prot"/>
</dbReference>
<gene>
    <name evidence="4" type="ORF">ZHAS_00013776</name>
</gene>
<dbReference type="PROSITE" id="PS00233">
    <property type="entry name" value="CHIT_BIND_RR_1"/>
    <property type="match status" value="1"/>
</dbReference>
<evidence type="ECO:0000313" key="5">
    <source>
        <dbReference type="EnsemblMetazoa" id="ASIC013776-PA"/>
    </source>
</evidence>
<dbReference type="Pfam" id="PF00379">
    <property type="entry name" value="Chitin_bind_4"/>
    <property type="match status" value="1"/>
</dbReference>
<dbReference type="EMBL" id="ATLV01020792">
    <property type="status" value="NOT_ANNOTATED_CDS"/>
    <property type="molecule type" value="Genomic_DNA"/>
</dbReference>
<dbReference type="GO" id="GO:0005615">
    <property type="term" value="C:extracellular space"/>
    <property type="evidence" value="ECO:0007669"/>
    <property type="project" value="TreeGrafter"/>
</dbReference>
<dbReference type="PROSITE" id="PS51155">
    <property type="entry name" value="CHIT_BIND_RR_2"/>
    <property type="match status" value="1"/>
</dbReference>
<name>A0A084W6F4_ANOSI</name>
<keyword evidence="1 2" id="KW-0193">Cuticle</keyword>
<organism evidence="4">
    <name type="scientific">Anopheles sinensis</name>
    <name type="common">Mosquito</name>
    <dbReference type="NCBI Taxonomy" id="74873"/>
    <lineage>
        <taxon>Eukaryota</taxon>
        <taxon>Metazoa</taxon>
        <taxon>Ecdysozoa</taxon>
        <taxon>Arthropoda</taxon>
        <taxon>Hexapoda</taxon>
        <taxon>Insecta</taxon>
        <taxon>Pterygota</taxon>
        <taxon>Neoptera</taxon>
        <taxon>Endopterygota</taxon>
        <taxon>Diptera</taxon>
        <taxon>Nematocera</taxon>
        <taxon>Culicoidea</taxon>
        <taxon>Culicidae</taxon>
        <taxon>Anophelinae</taxon>
        <taxon>Anopheles</taxon>
    </lineage>
</organism>
<feature type="compositionally biased region" description="Acidic residues" evidence="3">
    <location>
        <begin position="86"/>
        <end position="95"/>
    </location>
</feature>
<dbReference type="OrthoDB" id="10071059at2759"/>
<evidence type="ECO:0000256" key="3">
    <source>
        <dbReference type="SAM" id="MobiDB-lite"/>
    </source>
</evidence>
<evidence type="ECO:0000256" key="1">
    <source>
        <dbReference type="ARBA" id="ARBA00022460"/>
    </source>
</evidence>
<feature type="compositionally biased region" description="Basic and acidic residues" evidence="3">
    <location>
        <begin position="152"/>
        <end position="164"/>
    </location>
</feature>
<dbReference type="VEuPathDB" id="VectorBase:ASIS007420"/>
<dbReference type="InterPro" id="IPR000618">
    <property type="entry name" value="Insect_cuticle"/>
</dbReference>
<dbReference type="GO" id="GO:0031012">
    <property type="term" value="C:extracellular matrix"/>
    <property type="evidence" value="ECO:0007669"/>
    <property type="project" value="TreeGrafter"/>
</dbReference>
<reference evidence="4 6" key="1">
    <citation type="journal article" date="2014" name="BMC Genomics">
        <title>Genome sequence of Anopheles sinensis provides insight into genetics basis of mosquito competence for malaria parasites.</title>
        <authorList>
            <person name="Zhou D."/>
            <person name="Zhang D."/>
            <person name="Ding G."/>
            <person name="Shi L."/>
            <person name="Hou Q."/>
            <person name="Ye Y."/>
            <person name="Xu Y."/>
            <person name="Zhou H."/>
            <person name="Xiong C."/>
            <person name="Li S."/>
            <person name="Yu J."/>
            <person name="Hong S."/>
            <person name="Yu X."/>
            <person name="Zou P."/>
            <person name="Chen C."/>
            <person name="Chang X."/>
            <person name="Wang W."/>
            <person name="Lv Y."/>
            <person name="Sun Y."/>
            <person name="Ma L."/>
            <person name="Shen B."/>
            <person name="Zhu C."/>
        </authorList>
    </citation>
    <scope>NUCLEOTIDE SEQUENCE [LARGE SCALE GENOMIC DNA]</scope>
</reference>
<feature type="region of interest" description="Disordered" evidence="3">
    <location>
        <begin position="73"/>
        <end position="195"/>
    </location>
</feature>
<dbReference type="PANTHER" id="PTHR12236:SF76">
    <property type="entry name" value="ADULT-SPECIFIC CUTICULAR PROTEIN ACP-20-LIKE PROTEIN"/>
    <property type="match status" value="1"/>
</dbReference>
<evidence type="ECO:0000256" key="2">
    <source>
        <dbReference type="PROSITE-ProRule" id="PRU00497"/>
    </source>
</evidence>
<dbReference type="PANTHER" id="PTHR12236">
    <property type="entry name" value="STRUCTURAL CONTITUENT OF CUTICLE"/>
    <property type="match status" value="1"/>
</dbReference>
<protein>
    <submittedName>
        <fullName evidence="4">AGAP006834-PA-like protein</fullName>
    </submittedName>
</protein>
<feature type="region of interest" description="Disordered" evidence="3">
    <location>
        <begin position="265"/>
        <end position="286"/>
    </location>
</feature>
<dbReference type="PRINTS" id="PR00947">
    <property type="entry name" value="CUTICLE"/>
</dbReference>
<dbReference type="Proteomes" id="UP000030765">
    <property type="component" value="Unassembled WGS sequence"/>
</dbReference>
<sequence>MHHERYHSTAAFSANFKQNKALQQHKPMAKGFVILSALLVLGAAAPQNRPPSAGTQLTSKEWEQLGNAIADIFGVDPDGAPIEQGEQQEEGNAEQDADRSERMREFMERQRSDSSGAGRLENREERDREAIGRAEGRLPEREARRQQMNRGARREGRQNDRQQLEELSQQKDCQWKKDNGQKKPKGESKDKNYNNFPLYEFSYGVHDPETGDKKEQWEKRVGDHVKGKYSLDQPDGKTRIVEYVADDKNGFEAVVKQVDQSTRGNVKWGHSEQNVAQSYSKLKKVD</sequence>
<accession>A0A084W6F4</accession>
<evidence type="ECO:0000313" key="4">
    <source>
        <dbReference type="EMBL" id="KFB45798.1"/>
    </source>
</evidence>
<feature type="compositionally biased region" description="Basic and acidic residues" evidence="3">
    <location>
        <begin position="173"/>
        <end position="192"/>
    </location>
</feature>
<evidence type="ECO:0000313" key="6">
    <source>
        <dbReference type="Proteomes" id="UP000030765"/>
    </source>
</evidence>
<dbReference type="OMA" id="DKKEQWE"/>
<dbReference type="STRING" id="74873.A0A084W6F4"/>
<reference evidence="5" key="2">
    <citation type="submission" date="2020-05" db="UniProtKB">
        <authorList>
            <consortium name="EnsemblMetazoa"/>
        </authorList>
    </citation>
    <scope>IDENTIFICATION</scope>
</reference>
<dbReference type="GO" id="GO:0042302">
    <property type="term" value="F:structural constituent of cuticle"/>
    <property type="evidence" value="ECO:0007669"/>
    <property type="project" value="UniProtKB-UniRule"/>
</dbReference>
<feature type="compositionally biased region" description="Polar residues" evidence="3">
    <location>
        <begin position="271"/>
        <end position="280"/>
    </location>
</feature>
<dbReference type="VEuPathDB" id="VectorBase:ASIC013776"/>
<feature type="compositionally biased region" description="Basic and acidic residues" evidence="3">
    <location>
        <begin position="96"/>
        <end position="112"/>
    </location>
</feature>
<dbReference type="InterPro" id="IPR031311">
    <property type="entry name" value="CHIT_BIND_RR_consensus"/>
</dbReference>
<dbReference type="EnsemblMetazoa" id="ASIC013776-RA">
    <property type="protein sequence ID" value="ASIC013776-PA"/>
    <property type="gene ID" value="ASIC013776"/>
</dbReference>
<dbReference type="AlphaFoldDB" id="A0A084W6F4"/>
<proteinExistence type="predicted"/>
<dbReference type="EMBL" id="KE525307">
    <property type="protein sequence ID" value="KFB45798.1"/>
    <property type="molecule type" value="Genomic_DNA"/>
</dbReference>
<feature type="compositionally biased region" description="Basic and acidic residues" evidence="3">
    <location>
        <begin position="120"/>
        <end position="145"/>
    </location>
</feature>